<dbReference type="NCBIfam" id="TIGR00727">
    <property type="entry name" value="ISP4_OPT"/>
    <property type="match status" value="1"/>
</dbReference>
<evidence type="ECO:0000256" key="3">
    <source>
        <dbReference type="ARBA" id="ARBA00022448"/>
    </source>
</evidence>
<keyword evidence="3" id="KW-0813">Transport</keyword>
<keyword evidence="8 10" id="KW-0472">Membrane</keyword>
<dbReference type="Proteomes" id="UP000297280">
    <property type="component" value="Unassembled WGS sequence"/>
</dbReference>
<feature type="compositionally biased region" description="Polar residues" evidence="9">
    <location>
        <begin position="193"/>
        <end position="208"/>
    </location>
</feature>
<evidence type="ECO:0000256" key="7">
    <source>
        <dbReference type="ARBA" id="ARBA00022989"/>
    </source>
</evidence>
<feature type="compositionally biased region" description="Low complexity" evidence="9">
    <location>
        <begin position="209"/>
        <end position="224"/>
    </location>
</feature>
<feature type="transmembrane region" description="Helical" evidence="10">
    <location>
        <begin position="769"/>
        <end position="792"/>
    </location>
</feature>
<feature type="transmembrane region" description="Helical" evidence="10">
    <location>
        <begin position="457"/>
        <end position="476"/>
    </location>
</feature>
<reference evidence="11 12" key="1">
    <citation type="submission" date="2017-12" db="EMBL/GenBank/DDBJ databases">
        <title>Comparative genomics of Botrytis spp.</title>
        <authorList>
            <person name="Valero-Jimenez C.A."/>
            <person name="Tapia P."/>
            <person name="Veloso J."/>
            <person name="Silva-Moreno E."/>
            <person name="Staats M."/>
            <person name="Valdes J.H."/>
            <person name="Van Kan J.A.L."/>
        </authorList>
    </citation>
    <scope>NUCLEOTIDE SEQUENCE [LARGE SCALE GENOMIC DNA]</scope>
    <source>
        <strain evidence="11 12">MUCL3349</strain>
    </source>
</reference>
<organism evidence="11 12">
    <name type="scientific">Botrytis porri</name>
    <dbReference type="NCBI Taxonomy" id="87229"/>
    <lineage>
        <taxon>Eukaryota</taxon>
        <taxon>Fungi</taxon>
        <taxon>Dikarya</taxon>
        <taxon>Ascomycota</taxon>
        <taxon>Pezizomycotina</taxon>
        <taxon>Leotiomycetes</taxon>
        <taxon>Helotiales</taxon>
        <taxon>Sclerotiniaceae</taxon>
        <taxon>Botrytis</taxon>
    </lineage>
</organism>
<feature type="transmembrane region" description="Helical" evidence="10">
    <location>
        <begin position="497"/>
        <end position="522"/>
    </location>
</feature>
<feature type="transmembrane region" description="Helical" evidence="10">
    <location>
        <begin position="567"/>
        <end position="591"/>
    </location>
</feature>
<evidence type="ECO:0000256" key="4">
    <source>
        <dbReference type="ARBA" id="ARBA00022692"/>
    </source>
</evidence>
<feature type="region of interest" description="Disordered" evidence="9">
    <location>
        <begin position="685"/>
        <end position="707"/>
    </location>
</feature>
<evidence type="ECO:0000256" key="6">
    <source>
        <dbReference type="ARBA" id="ARBA00022927"/>
    </source>
</evidence>
<dbReference type="GO" id="GO:0016020">
    <property type="term" value="C:membrane"/>
    <property type="evidence" value="ECO:0007669"/>
    <property type="project" value="UniProtKB-SubCell"/>
</dbReference>
<comment type="similarity">
    <text evidence="2">Belongs to the oligopeptide OPT transporter family.</text>
</comment>
<feature type="transmembrane region" description="Helical" evidence="10">
    <location>
        <begin position="948"/>
        <end position="964"/>
    </location>
</feature>
<dbReference type="GO" id="GO:0015031">
    <property type="term" value="P:protein transport"/>
    <property type="evidence" value="ECO:0007669"/>
    <property type="project" value="UniProtKB-KW"/>
</dbReference>
<feature type="transmembrane region" description="Helical" evidence="10">
    <location>
        <begin position="433"/>
        <end position="451"/>
    </location>
</feature>
<feature type="compositionally biased region" description="Acidic residues" evidence="9">
    <location>
        <begin position="250"/>
        <end position="259"/>
    </location>
</feature>
<protein>
    <recommendedName>
        <fullName evidence="13">OPT family small oligopeptide transporter</fullName>
    </recommendedName>
</protein>
<dbReference type="NCBIfam" id="TIGR00728">
    <property type="entry name" value="OPT_sfam"/>
    <property type="match status" value="2"/>
</dbReference>
<comment type="subcellular location">
    <subcellularLocation>
        <location evidence="1">Membrane</location>
        <topology evidence="1">Multi-pass membrane protein</topology>
    </subcellularLocation>
</comment>
<feature type="transmembrane region" description="Helical" evidence="10">
    <location>
        <begin position="970"/>
        <end position="986"/>
    </location>
</feature>
<name>A0A4Z1KQ53_9HELO</name>
<feature type="transmembrane region" description="Helical" evidence="10">
    <location>
        <begin position="851"/>
        <end position="875"/>
    </location>
</feature>
<gene>
    <name evidence="11" type="ORF">BPOR_0289g00010</name>
</gene>
<feature type="compositionally biased region" description="Low complexity" evidence="9">
    <location>
        <begin position="180"/>
        <end position="192"/>
    </location>
</feature>
<evidence type="ECO:0000256" key="10">
    <source>
        <dbReference type="SAM" id="Phobius"/>
    </source>
</evidence>
<evidence type="ECO:0000313" key="12">
    <source>
        <dbReference type="Proteomes" id="UP000297280"/>
    </source>
</evidence>
<dbReference type="EMBL" id="PQXO01000288">
    <property type="protein sequence ID" value="TGO86612.1"/>
    <property type="molecule type" value="Genomic_DNA"/>
</dbReference>
<evidence type="ECO:0008006" key="13">
    <source>
        <dbReference type="Google" id="ProtNLM"/>
    </source>
</evidence>
<evidence type="ECO:0000256" key="8">
    <source>
        <dbReference type="ARBA" id="ARBA00023136"/>
    </source>
</evidence>
<feature type="transmembrane region" description="Helical" evidence="10">
    <location>
        <begin position="329"/>
        <end position="347"/>
    </location>
</feature>
<evidence type="ECO:0000256" key="2">
    <source>
        <dbReference type="ARBA" id="ARBA00008807"/>
    </source>
</evidence>
<feature type="region of interest" description="Disordered" evidence="9">
    <location>
        <begin position="151"/>
        <end position="259"/>
    </location>
</feature>
<comment type="caution">
    <text evidence="11">The sequence shown here is derived from an EMBL/GenBank/DDBJ whole genome shotgun (WGS) entry which is preliminary data.</text>
</comment>
<keyword evidence="4 10" id="KW-0812">Transmembrane</keyword>
<feature type="transmembrane region" description="Helical" evidence="10">
    <location>
        <begin position="742"/>
        <end position="763"/>
    </location>
</feature>
<dbReference type="InterPro" id="IPR004648">
    <property type="entry name" value="Oligpept_transpt"/>
</dbReference>
<dbReference type="Pfam" id="PF03169">
    <property type="entry name" value="OPT"/>
    <property type="match status" value="1"/>
</dbReference>
<feature type="transmembrane region" description="Helical" evidence="10">
    <location>
        <begin position="534"/>
        <end position="555"/>
    </location>
</feature>
<feature type="transmembrane region" description="Helical" evidence="10">
    <location>
        <begin position="998"/>
        <end position="1022"/>
    </location>
</feature>
<feature type="region of interest" description="Disordered" evidence="9">
    <location>
        <begin position="1"/>
        <end position="23"/>
    </location>
</feature>
<evidence type="ECO:0000256" key="5">
    <source>
        <dbReference type="ARBA" id="ARBA00022856"/>
    </source>
</evidence>
<keyword evidence="7 10" id="KW-1133">Transmembrane helix</keyword>
<feature type="transmembrane region" description="Helical" evidence="10">
    <location>
        <begin position="922"/>
        <end position="941"/>
    </location>
</feature>
<keyword evidence="12" id="KW-1185">Reference proteome</keyword>
<feature type="transmembrane region" description="Helical" evidence="10">
    <location>
        <begin position="304"/>
        <end position="322"/>
    </location>
</feature>
<keyword evidence="6" id="KW-0653">Protein transport</keyword>
<evidence type="ECO:0000313" key="11">
    <source>
        <dbReference type="EMBL" id="TGO86612.1"/>
    </source>
</evidence>
<dbReference type="GO" id="GO:0035673">
    <property type="term" value="F:oligopeptide transmembrane transporter activity"/>
    <property type="evidence" value="ECO:0007669"/>
    <property type="project" value="InterPro"/>
</dbReference>
<feature type="compositionally biased region" description="Acidic residues" evidence="9">
    <location>
        <begin position="75"/>
        <end position="88"/>
    </location>
</feature>
<feature type="region of interest" description="Disordered" evidence="9">
    <location>
        <begin position="63"/>
        <end position="98"/>
    </location>
</feature>
<accession>A0A4Z1KQ53</accession>
<keyword evidence="5" id="KW-0571">Peptide transport</keyword>
<dbReference type="InterPro" id="IPR004813">
    <property type="entry name" value="OPT"/>
</dbReference>
<evidence type="ECO:0000256" key="9">
    <source>
        <dbReference type="SAM" id="MobiDB-lite"/>
    </source>
</evidence>
<dbReference type="PANTHER" id="PTHR22601">
    <property type="entry name" value="ISP4 LIKE PROTEIN"/>
    <property type="match status" value="1"/>
</dbReference>
<proteinExistence type="inferred from homology"/>
<dbReference type="AlphaFoldDB" id="A0A4Z1KQ53"/>
<evidence type="ECO:0000256" key="1">
    <source>
        <dbReference type="ARBA" id="ARBA00004141"/>
    </source>
</evidence>
<sequence>MTFRLPHVSATGGRSRGSGDSSDCNIECSGTPLGFLQPSQSNLTGRQLLPVELLHSNHQNLNHYRYHSTRHNKDDDDDDDNDEEEELYPESTSNLLRRHIRDSAETEDDAPRHNPADENINLLNIFQKIHKLMSKTPLLLRSAPGFGTGSYGAAPVGASSENSEEEEEIHTRREKRKKSSSALRNLRNSSSAATFGSTKSNSRPSSSANGGSTSRTRNRTGSNTQNDGSEETELVASPIKIRHADSDSISTEEDTEEVLLDGDEDGEEYSIDDEDPPDNSPYAQVRASVSAIDNTTLSINTPRMWALSMLFAILGSSTNLFFSLRYPSVSITPVIALLLVHPLGLMWDGLLKRRDDPEEEFVDGHRTATLECNDSSGKPITGFRRLRLWLAQGKWNEKEHSCVYISSNVSFGFAFATDVIVEQTHFYNQKVSIMYQLLLILSTQILGYAFAGLTRRFLVRPGGMLWPGTLMSAAMFTTLHKEENTIANGWKITRWKFFFVVWFGSFMFYFLPGLLMPALSYFSVITWFAPKNVIVANLFGVASGLGLFPVTFDWAQIAYIGSPLLTPFWAAMNVVGGLVIVMWILAPIAYYKNIFFSSYMPILSSSVFDNTGKIYDVSKILTPDFLFNKEAYENYSRVFLPITYVLSYGLQFAALASLLTHTTCWHGRDIWKQWKRSLKEVEGETKPAYDPVPASNGNGHRRGASANSHRLNLERTPSYMNDIISQEDVHNRLMRRYKDAPMTWYLITFVSMLAVGIFVVEYYPVHLPWYGLLLALGICTVLFIPIGIVMAITNQHSSIYLICQLVCGAVFPGRPVANMVFVTYGYISSSQGINFSSDLKLGHYMKIPPRILFSVQMAATIISSMTQIGVLNWMFTNVPGICTPQAINGFVCPLARVHFNGSILWGVVGPGQFFGPNATYRALVWCFPIGAITPIILWLYCRNKKNSIVRKINLPVLFGSLSWIPPATGLNFSVWALVCYLFNYVIKRRHSAWWAKYTMTLSAALDSGLAFGLVVVFFGFIYPGWMDNFKWWGTEIYKKGCDWQACPYKTVPEGTHFGPDTW</sequence>